<evidence type="ECO:0000256" key="1">
    <source>
        <dbReference type="SAM" id="MobiDB-lite"/>
    </source>
</evidence>
<evidence type="ECO:0000313" key="4">
    <source>
        <dbReference type="Proteomes" id="UP001062263"/>
    </source>
</evidence>
<protein>
    <submittedName>
        <fullName evidence="3">Uncharacterized protein</fullName>
    </submittedName>
</protein>
<feature type="region of interest" description="Disordered" evidence="1">
    <location>
        <begin position="1"/>
        <end position="27"/>
    </location>
</feature>
<dbReference type="EMBL" id="AP025943">
    <property type="protein sequence ID" value="BDL44474.1"/>
    <property type="molecule type" value="Genomic_DNA"/>
</dbReference>
<keyword evidence="2" id="KW-1133">Transmembrane helix</keyword>
<keyword evidence="2" id="KW-0812">Transmembrane</keyword>
<accession>A0ABN6QIN8</accession>
<dbReference type="RefSeq" id="WP_215437805.1">
    <property type="nucleotide sequence ID" value="NZ_AP025943.1"/>
</dbReference>
<keyword evidence="4" id="KW-1185">Reference proteome</keyword>
<proteinExistence type="predicted"/>
<evidence type="ECO:0000313" key="3">
    <source>
        <dbReference type="EMBL" id="BDL44474.1"/>
    </source>
</evidence>
<feature type="transmembrane region" description="Helical" evidence="2">
    <location>
        <begin position="180"/>
        <end position="200"/>
    </location>
</feature>
<sequence>MRPSNAQYRRMDAEPGYTPHPEDQVDSDMEQAQLRLEQLRREKEEVENSRRRLEEIHMRKARFMDQQNELGDRMVNAADLISREVESLRQESNELEQIHMALTRNLKMLSTVRPDEWPIENTENLINQSQQVVDRCEEEFADAVQQCARMHHTKVLTGVRRSSKVRISAREFMTQFLQGLSFHLPLLLIALIILFFIWIFSPSAS</sequence>
<organism evidence="3 4">
    <name type="scientific">Akkermansia biwaensis</name>
    <dbReference type="NCBI Taxonomy" id="2946555"/>
    <lineage>
        <taxon>Bacteria</taxon>
        <taxon>Pseudomonadati</taxon>
        <taxon>Verrucomicrobiota</taxon>
        <taxon>Verrucomicrobiia</taxon>
        <taxon>Verrucomicrobiales</taxon>
        <taxon>Akkermansiaceae</taxon>
        <taxon>Akkermansia</taxon>
    </lineage>
</organism>
<gene>
    <name evidence="3" type="ORF">Abiwalacus_20480</name>
</gene>
<evidence type="ECO:0000256" key="2">
    <source>
        <dbReference type="SAM" id="Phobius"/>
    </source>
</evidence>
<dbReference type="Proteomes" id="UP001062263">
    <property type="component" value="Chromosome"/>
</dbReference>
<name>A0ABN6QIN8_9BACT</name>
<reference evidence="3" key="1">
    <citation type="submission" date="2022-06" db="EMBL/GenBank/DDBJ databases">
        <title>Akkermansia biwalacus sp. nov., an anaerobic mucin-degrading bacterium isolated from human intestine.</title>
        <authorList>
            <person name="Kobayashi Y."/>
            <person name="Inoue S."/>
            <person name="Kawahara T."/>
            <person name="Kohda N."/>
        </authorList>
    </citation>
    <scope>NUCLEOTIDE SEQUENCE</scope>
    <source>
        <strain evidence="3">WON2089</strain>
    </source>
</reference>
<keyword evidence="2" id="KW-0472">Membrane</keyword>